<evidence type="ECO:0000313" key="2">
    <source>
        <dbReference type="Proteomes" id="UP000823486"/>
    </source>
</evidence>
<dbReference type="RefSeq" id="WP_204539610.1">
    <property type="nucleotide sequence ID" value="NZ_JAFBFI010000003.1"/>
</dbReference>
<evidence type="ECO:0000313" key="1">
    <source>
        <dbReference type="EMBL" id="MBM7691672.1"/>
    </source>
</evidence>
<dbReference type="Pfam" id="PF11553">
    <property type="entry name" value="DUF3231"/>
    <property type="match status" value="2"/>
</dbReference>
<sequence length="331" mass="37647">MPEYPAISSSEIGSLWMTYQQKTLILRMLEYFIEKADDDKAKEIMTSLYQEIHPYVERIVVIFQEEGVPVPIGFTSEDVNPEVPSLYDNGFDIMFVRIIKEISMAMHTLNITMAYREDIIDIFRELTGITQKYYEYCTQYLLGKGLLPRSPYISVERKVEFVRDISYLGGFNPLTGKRPLNTVEVAHIYRAIETNTVGMKMILGFAQAAHEKEVSKYFAKGGDLAKSLIKEMSEVLLKNDIQVPSTAGGNVTTSKLSPFSDKIMMYCVSLFCSFSLGGNSVGTAFSQRHDLPAKLAVFMKDIYEYAHEGATLMIRHGWLEEPPQTEKQTKR</sequence>
<evidence type="ECO:0008006" key="3">
    <source>
        <dbReference type="Google" id="ProtNLM"/>
    </source>
</evidence>
<comment type="caution">
    <text evidence="1">The sequence shown here is derived from an EMBL/GenBank/DDBJ whole genome shotgun (WGS) entry which is preliminary data.</text>
</comment>
<reference evidence="1 2" key="1">
    <citation type="submission" date="2021-01" db="EMBL/GenBank/DDBJ databases">
        <title>Genomic Encyclopedia of Type Strains, Phase IV (KMG-IV): sequencing the most valuable type-strain genomes for metagenomic binning, comparative biology and taxonomic classification.</title>
        <authorList>
            <person name="Goeker M."/>
        </authorList>
    </citation>
    <scope>NUCLEOTIDE SEQUENCE [LARGE SCALE GENOMIC DNA]</scope>
    <source>
        <strain evidence="1 2">DSM 105482</strain>
    </source>
</reference>
<accession>A0ABS2QEU2</accession>
<name>A0ABS2QEU2_9BACI</name>
<protein>
    <recommendedName>
        <fullName evidence="3">DUF3231 domain-containing protein</fullName>
    </recommendedName>
</protein>
<dbReference type="InterPro" id="IPR021617">
    <property type="entry name" value="DUF3231"/>
</dbReference>
<dbReference type="InterPro" id="IPR012347">
    <property type="entry name" value="Ferritin-like"/>
</dbReference>
<gene>
    <name evidence="1" type="ORF">JOC77_001079</name>
</gene>
<keyword evidence="2" id="KW-1185">Reference proteome</keyword>
<dbReference type="EMBL" id="JAFBFI010000003">
    <property type="protein sequence ID" value="MBM7691672.1"/>
    <property type="molecule type" value="Genomic_DNA"/>
</dbReference>
<dbReference type="Proteomes" id="UP000823486">
    <property type="component" value="Unassembled WGS sequence"/>
</dbReference>
<organism evidence="1 2">
    <name type="scientific">Peribacillus deserti</name>
    <dbReference type="NCBI Taxonomy" id="673318"/>
    <lineage>
        <taxon>Bacteria</taxon>
        <taxon>Bacillati</taxon>
        <taxon>Bacillota</taxon>
        <taxon>Bacilli</taxon>
        <taxon>Bacillales</taxon>
        <taxon>Bacillaceae</taxon>
        <taxon>Peribacillus</taxon>
    </lineage>
</organism>
<proteinExistence type="predicted"/>
<dbReference type="Gene3D" id="1.20.1260.10">
    <property type="match status" value="2"/>
</dbReference>